<dbReference type="InterPro" id="IPR004843">
    <property type="entry name" value="Calcineurin-like_PHP"/>
</dbReference>
<dbReference type="PANTHER" id="PTHR22953:SF153">
    <property type="entry name" value="PURPLE ACID PHOSPHATASE"/>
    <property type="match status" value="1"/>
</dbReference>
<evidence type="ECO:0000259" key="4">
    <source>
        <dbReference type="Pfam" id="PF00149"/>
    </source>
</evidence>
<comment type="subcellular location">
    <subcellularLocation>
        <location evidence="1">Secreted</location>
    </subcellularLocation>
</comment>
<dbReference type="InterPro" id="IPR029052">
    <property type="entry name" value="Metallo-depent_PP-like"/>
</dbReference>
<gene>
    <name evidence="6" type="ORF">PVK37_03900</name>
</gene>
<feature type="domain" description="Calcineurin-like phosphoesterase" evidence="4">
    <location>
        <begin position="198"/>
        <end position="374"/>
    </location>
</feature>
<feature type="domain" description="Carbohydrate-binding module family 96" evidence="5">
    <location>
        <begin position="32"/>
        <end position="184"/>
    </location>
</feature>
<accession>A0ABY7ZRK3</accession>
<dbReference type="InterPro" id="IPR055372">
    <property type="entry name" value="CBM96"/>
</dbReference>
<evidence type="ECO:0000259" key="5">
    <source>
        <dbReference type="Pfam" id="PF24517"/>
    </source>
</evidence>
<evidence type="ECO:0000256" key="3">
    <source>
        <dbReference type="ARBA" id="ARBA00022729"/>
    </source>
</evidence>
<organism evidence="6 7">
    <name type="scientific">Micromonospora cathayae</name>
    <dbReference type="NCBI Taxonomy" id="3028804"/>
    <lineage>
        <taxon>Bacteria</taxon>
        <taxon>Bacillati</taxon>
        <taxon>Actinomycetota</taxon>
        <taxon>Actinomycetes</taxon>
        <taxon>Micromonosporales</taxon>
        <taxon>Micromonosporaceae</taxon>
        <taxon>Micromonospora</taxon>
    </lineage>
</organism>
<dbReference type="EMBL" id="CP118615">
    <property type="protein sequence ID" value="WDZ85607.1"/>
    <property type="molecule type" value="Genomic_DNA"/>
</dbReference>
<keyword evidence="7" id="KW-1185">Reference proteome</keyword>
<keyword evidence="3" id="KW-0732">Signal</keyword>
<protein>
    <submittedName>
        <fullName evidence="6">DNRLRE domain-containing protein</fullName>
    </submittedName>
</protein>
<keyword evidence="2" id="KW-0964">Secreted</keyword>
<dbReference type="Proteomes" id="UP001219605">
    <property type="component" value="Chromosome"/>
</dbReference>
<dbReference type="PANTHER" id="PTHR22953">
    <property type="entry name" value="ACID PHOSPHATASE RELATED"/>
    <property type="match status" value="1"/>
</dbReference>
<dbReference type="NCBIfam" id="NF033679">
    <property type="entry name" value="DNRLRE_dom"/>
    <property type="match status" value="1"/>
</dbReference>
<dbReference type="Pfam" id="PF24517">
    <property type="entry name" value="CBM96"/>
    <property type="match status" value="1"/>
</dbReference>
<proteinExistence type="predicted"/>
<dbReference type="Pfam" id="PF00149">
    <property type="entry name" value="Metallophos"/>
    <property type="match status" value="1"/>
</dbReference>
<reference evidence="6 7" key="1">
    <citation type="submission" date="2023-02" db="EMBL/GenBank/DDBJ databases">
        <authorList>
            <person name="Mo P."/>
        </authorList>
    </citation>
    <scope>NUCLEOTIDE SEQUENCE [LARGE SCALE GENOMIC DNA]</scope>
    <source>
        <strain evidence="6 7">HUAS 3</strain>
    </source>
</reference>
<dbReference type="InterPro" id="IPR039331">
    <property type="entry name" value="PAPs-like"/>
</dbReference>
<evidence type="ECO:0000256" key="1">
    <source>
        <dbReference type="ARBA" id="ARBA00004613"/>
    </source>
</evidence>
<evidence type="ECO:0000313" key="6">
    <source>
        <dbReference type="EMBL" id="WDZ85607.1"/>
    </source>
</evidence>
<name>A0ABY7ZRK3_9ACTN</name>
<evidence type="ECO:0000313" key="7">
    <source>
        <dbReference type="Proteomes" id="UP001219605"/>
    </source>
</evidence>
<evidence type="ECO:0000256" key="2">
    <source>
        <dbReference type="ARBA" id="ARBA00022525"/>
    </source>
</evidence>
<dbReference type="SUPFAM" id="SSF56300">
    <property type="entry name" value="Metallo-dependent phosphatases"/>
    <property type="match status" value="1"/>
</dbReference>
<dbReference type="Gene3D" id="3.60.21.10">
    <property type="match status" value="1"/>
</dbReference>
<sequence length="456" mass="48704">MRFLRALGISVCSTVLVGVGLVAPVAAQDLSTSVFPASQDAYVNAASPGTNYNSQLQLVVAGSPDRLSYLTFAVTGLTKPVTHARLRMETRTVDYAGSPQGGHVFRVASTWSESTVTYATRPTLLDNAEVTHFGAVAAGRVYEADVTVAVTGNGVISFGIVSTNPNGAYYTSRESGIVGPRLIVYSGTPGTAETTLLAAGDIADCRTPWDEATAGILDVEPGTVAALGDLAYERGTSEEFAACYTPSWGRHRARTRPAVGNHEYLTPGATPYWNYFGAAAGPVGKGWYSYTVDTWHVVVLNSNCSEVGGCGVGSEQERWLRADLAAHSARCTLAYWHHPLFASGNRTYPQLRPLYQALYDAGAEVVLNAHNHQYERFAPQDPTGAADPVRGIRQFIVGTGGRVLTPDFGTVAPNSEVRNGAVYGVLRLTLLPTEYRWRFLAPTGHSFSEAGTSTCH</sequence>
<dbReference type="RefSeq" id="WP_275032331.1">
    <property type="nucleotide sequence ID" value="NZ_CP118615.1"/>
</dbReference>